<evidence type="ECO:0000259" key="1">
    <source>
        <dbReference type="Pfam" id="PF24626"/>
    </source>
</evidence>
<dbReference type="PANTHER" id="PTHR46148:SF52">
    <property type="entry name" value="OS04G0603800 PROTEIN"/>
    <property type="match status" value="1"/>
</dbReference>
<dbReference type="Pfam" id="PF24626">
    <property type="entry name" value="SH3_Tf2-1"/>
    <property type="match status" value="1"/>
</dbReference>
<evidence type="ECO:0000313" key="3">
    <source>
        <dbReference type="Proteomes" id="UP000283530"/>
    </source>
</evidence>
<name>A0A3S3N2Z0_9MAGN</name>
<protein>
    <recommendedName>
        <fullName evidence="1">Tf2-1-like SH3-like domain-containing protein</fullName>
    </recommendedName>
</protein>
<proteinExistence type="predicted"/>
<organism evidence="2 3">
    <name type="scientific">Cinnamomum micranthum f. kanehirae</name>
    <dbReference type="NCBI Taxonomy" id="337451"/>
    <lineage>
        <taxon>Eukaryota</taxon>
        <taxon>Viridiplantae</taxon>
        <taxon>Streptophyta</taxon>
        <taxon>Embryophyta</taxon>
        <taxon>Tracheophyta</taxon>
        <taxon>Spermatophyta</taxon>
        <taxon>Magnoliopsida</taxon>
        <taxon>Magnoliidae</taxon>
        <taxon>Laurales</taxon>
        <taxon>Lauraceae</taxon>
        <taxon>Cinnamomum</taxon>
    </lineage>
</organism>
<sequence length="174" mass="20247">MWEDVEEYVRTCLVCQQDKVERKKQAGLLEPLPGPERPWAFLEKAAKRIKKCADHKRRPLEFKEGDKVINVLPQQFKASRKVHKGLVRRYEGPFPILQNIGNVSYKLQLSAWLKIHPIFHVSHLKPYHEDMEDPSSCISHCTPMFITETNDKNVSSILAKREERQGGPVLKKYT</sequence>
<dbReference type="EMBL" id="QPKB01000011">
    <property type="protein sequence ID" value="RWR94938.1"/>
    <property type="molecule type" value="Genomic_DNA"/>
</dbReference>
<evidence type="ECO:0000313" key="2">
    <source>
        <dbReference type="EMBL" id="RWR94938.1"/>
    </source>
</evidence>
<dbReference type="InterPro" id="IPR056924">
    <property type="entry name" value="SH3_Tf2-1"/>
</dbReference>
<reference evidence="2 3" key="1">
    <citation type="journal article" date="2019" name="Nat. Plants">
        <title>Stout camphor tree genome fills gaps in understanding of flowering plant genome evolution.</title>
        <authorList>
            <person name="Chaw S.M."/>
            <person name="Liu Y.C."/>
            <person name="Wu Y.W."/>
            <person name="Wang H.Y."/>
            <person name="Lin C.I."/>
            <person name="Wu C.S."/>
            <person name="Ke H.M."/>
            <person name="Chang L.Y."/>
            <person name="Hsu C.Y."/>
            <person name="Yang H.T."/>
            <person name="Sudianto E."/>
            <person name="Hsu M.H."/>
            <person name="Wu K.P."/>
            <person name="Wang L.N."/>
            <person name="Leebens-Mack J.H."/>
            <person name="Tsai I.J."/>
        </authorList>
    </citation>
    <scope>NUCLEOTIDE SEQUENCE [LARGE SCALE GENOMIC DNA]</scope>
    <source>
        <strain evidence="3">cv. Chaw 1501</strain>
        <tissue evidence="2">Young leaves</tissue>
    </source>
</reference>
<accession>A0A3S3N2Z0</accession>
<comment type="caution">
    <text evidence="2">The sequence shown here is derived from an EMBL/GenBank/DDBJ whole genome shotgun (WGS) entry which is preliminary data.</text>
</comment>
<dbReference type="OrthoDB" id="2020640at2759"/>
<dbReference type="Proteomes" id="UP000283530">
    <property type="component" value="Unassembled WGS sequence"/>
</dbReference>
<dbReference type="PANTHER" id="PTHR46148">
    <property type="entry name" value="CHROMO DOMAIN-CONTAINING PROTEIN"/>
    <property type="match status" value="1"/>
</dbReference>
<dbReference type="AlphaFoldDB" id="A0A3S3N2Z0"/>
<gene>
    <name evidence="2" type="ORF">CKAN_02425600</name>
</gene>
<feature type="domain" description="Tf2-1-like SH3-like" evidence="1">
    <location>
        <begin position="65"/>
        <end position="128"/>
    </location>
</feature>
<dbReference type="STRING" id="337451.A0A3S3N2Z0"/>
<keyword evidence="3" id="KW-1185">Reference proteome</keyword>